<feature type="domain" description="4Fe-4S ferredoxin-type" evidence="4">
    <location>
        <begin position="85"/>
        <end position="114"/>
    </location>
</feature>
<dbReference type="GO" id="GO:0046872">
    <property type="term" value="F:metal ion binding"/>
    <property type="evidence" value="ECO:0007669"/>
    <property type="project" value="UniProtKB-KW"/>
</dbReference>
<dbReference type="SUPFAM" id="SSF52540">
    <property type="entry name" value="P-loop containing nucleoside triphosphate hydrolases"/>
    <property type="match status" value="1"/>
</dbReference>
<dbReference type="Pfam" id="PF00037">
    <property type="entry name" value="Fer4"/>
    <property type="match status" value="2"/>
</dbReference>
<dbReference type="Gene3D" id="3.30.70.20">
    <property type="match status" value="1"/>
</dbReference>
<evidence type="ECO:0000313" key="5">
    <source>
        <dbReference type="EMBL" id="OGC40827.1"/>
    </source>
</evidence>
<dbReference type="AlphaFoldDB" id="A0A1F4U7H1"/>
<name>A0A1F4U7H1_UNCSA</name>
<evidence type="ECO:0000256" key="1">
    <source>
        <dbReference type="ARBA" id="ARBA00022723"/>
    </source>
</evidence>
<feature type="domain" description="4Fe-4S ferredoxin-type" evidence="4">
    <location>
        <begin position="59"/>
        <end position="84"/>
    </location>
</feature>
<proteinExistence type="predicted"/>
<dbReference type="SUPFAM" id="SSF54862">
    <property type="entry name" value="4Fe-4S ferredoxins"/>
    <property type="match status" value="1"/>
</dbReference>
<comment type="caution">
    <text evidence="5">The sequence shown here is derived from an EMBL/GenBank/DDBJ whole genome shotgun (WGS) entry which is preliminary data.</text>
</comment>
<dbReference type="PANTHER" id="PTHR43534">
    <property type="entry name" value="MIND SUPERFAMILY P-LOOP ATPASE CONTAINING AN INSERTED FERREDOXIN DOMAIN"/>
    <property type="match status" value="1"/>
</dbReference>
<keyword evidence="3" id="KW-0411">Iron-sulfur</keyword>
<evidence type="ECO:0000259" key="4">
    <source>
        <dbReference type="PROSITE" id="PS51379"/>
    </source>
</evidence>
<protein>
    <submittedName>
        <fullName evidence="5">(4Fe-4S)-binding protein</fullName>
    </submittedName>
</protein>
<keyword evidence="1" id="KW-0479">Metal-binding</keyword>
<dbReference type="GO" id="GO:0051536">
    <property type="term" value="F:iron-sulfur cluster binding"/>
    <property type="evidence" value="ECO:0007669"/>
    <property type="project" value="UniProtKB-KW"/>
</dbReference>
<dbReference type="InterPro" id="IPR017900">
    <property type="entry name" value="4Fe4S_Fe_S_CS"/>
</dbReference>
<evidence type="ECO:0000256" key="3">
    <source>
        <dbReference type="ARBA" id="ARBA00023014"/>
    </source>
</evidence>
<dbReference type="Gene3D" id="3.40.50.300">
    <property type="entry name" value="P-loop containing nucleotide triphosphate hydrolases"/>
    <property type="match status" value="1"/>
</dbReference>
<dbReference type="PANTHER" id="PTHR43534:SF1">
    <property type="entry name" value="4FE-4S CLUSTER CONTAINING PARA FAMILY ATPASE PROTEIN"/>
    <property type="match status" value="1"/>
</dbReference>
<dbReference type="Proteomes" id="UP000179242">
    <property type="component" value="Unassembled WGS sequence"/>
</dbReference>
<dbReference type="PROSITE" id="PS00198">
    <property type="entry name" value="4FE4S_FER_1"/>
    <property type="match status" value="1"/>
</dbReference>
<organism evidence="5 6">
    <name type="scientific">candidate division WOR-1 bacterium RIFOXYC2_FULL_46_14</name>
    <dbReference type="NCBI Taxonomy" id="1802587"/>
    <lineage>
        <taxon>Bacteria</taxon>
        <taxon>Bacillati</taxon>
        <taxon>Saganbacteria</taxon>
    </lineage>
</organism>
<dbReference type="InterPro" id="IPR027417">
    <property type="entry name" value="P-loop_NTPase"/>
</dbReference>
<dbReference type="CDD" id="cd03110">
    <property type="entry name" value="SIMIBI_bact_arch"/>
    <property type="match status" value="1"/>
</dbReference>
<accession>A0A1F4U7H1</accession>
<dbReference type="Pfam" id="PF01656">
    <property type="entry name" value="CbiA"/>
    <property type="match status" value="1"/>
</dbReference>
<dbReference type="InterPro" id="IPR002586">
    <property type="entry name" value="CobQ/CobB/MinD/ParA_Nub-bd_dom"/>
</dbReference>
<evidence type="ECO:0000313" key="6">
    <source>
        <dbReference type="Proteomes" id="UP000179242"/>
    </source>
</evidence>
<reference evidence="5 6" key="1">
    <citation type="journal article" date="2016" name="Nat. Commun.">
        <title>Thousands of microbial genomes shed light on interconnected biogeochemical processes in an aquifer system.</title>
        <authorList>
            <person name="Anantharaman K."/>
            <person name="Brown C.T."/>
            <person name="Hug L.A."/>
            <person name="Sharon I."/>
            <person name="Castelle C.J."/>
            <person name="Probst A.J."/>
            <person name="Thomas B.C."/>
            <person name="Singh A."/>
            <person name="Wilkins M.J."/>
            <person name="Karaoz U."/>
            <person name="Brodie E.L."/>
            <person name="Williams K.H."/>
            <person name="Hubbard S.S."/>
            <person name="Banfield J.F."/>
        </authorList>
    </citation>
    <scope>NUCLEOTIDE SEQUENCE [LARGE SCALE GENOMIC DNA]</scope>
</reference>
<dbReference type="EMBL" id="MEUJ01000002">
    <property type="protein sequence ID" value="OGC40827.1"/>
    <property type="molecule type" value="Genomic_DNA"/>
</dbReference>
<gene>
    <name evidence="5" type="ORF">A2438_00845</name>
</gene>
<dbReference type="InterPro" id="IPR017896">
    <property type="entry name" value="4Fe4S_Fe-S-bd"/>
</dbReference>
<sequence length="285" mass="30783">MKQIAVISGKGGTGKTTMTAALAGIAKNKVTVDCDVDAADLHLILNPKIQEEHDFVASKVASINFEKCKKCGRCKEVCRFGAISKGPKIDPVSCEGCGVCFRICPNGAIDFKEKVSGKYFISDTRFGPLVHAKLGIAEENSGRLVSLIRKESRKIAEKNNFDYILIDGSPGIGCPVIASITGVDLVLIVTEPTLSGLHDLERVAALSGHFKIKTVVAVNKYDINPENTRKIEALCSALAIPVVGRIRYDKIVNKAMISRKTVIEYDPKSVVAKELGNIWQNILAA</sequence>
<dbReference type="PROSITE" id="PS51379">
    <property type="entry name" value="4FE4S_FER_2"/>
    <property type="match status" value="2"/>
</dbReference>
<evidence type="ECO:0000256" key="2">
    <source>
        <dbReference type="ARBA" id="ARBA00023004"/>
    </source>
</evidence>
<keyword evidence="2" id="KW-0408">Iron</keyword>